<dbReference type="Proteomes" id="UP000887565">
    <property type="component" value="Unplaced"/>
</dbReference>
<name>A0A915HV78_ROMCU</name>
<evidence type="ECO:0000313" key="2">
    <source>
        <dbReference type="WBParaSite" id="nRc.2.0.1.t05317-RA"/>
    </source>
</evidence>
<keyword evidence="1" id="KW-1185">Reference proteome</keyword>
<evidence type="ECO:0000313" key="1">
    <source>
        <dbReference type="Proteomes" id="UP000887565"/>
    </source>
</evidence>
<protein>
    <submittedName>
        <fullName evidence="2">Uncharacterized protein</fullName>
    </submittedName>
</protein>
<sequence length="142" mass="15649">MPVFYQLTIGEQAKSFTNVQQLANAVAKARSILNATKAEIVTMEQPILVNQADQETQQPRLPQAFNPHFDHHQSTDRSQDCYCDCTLSADRRPQNSVLPAKFGAAAQQIRLFSTTTARTTPAVATMHTDAPGAIDPTIQRQP</sequence>
<organism evidence="1 2">
    <name type="scientific">Romanomermis culicivorax</name>
    <name type="common">Nematode worm</name>
    <dbReference type="NCBI Taxonomy" id="13658"/>
    <lineage>
        <taxon>Eukaryota</taxon>
        <taxon>Metazoa</taxon>
        <taxon>Ecdysozoa</taxon>
        <taxon>Nematoda</taxon>
        <taxon>Enoplea</taxon>
        <taxon>Dorylaimia</taxon>
        <taxon>Mermithida</taxon>
        <taxon>Mermithoidea</taxon>
        <taxon>Mermithidae</taxon>
        <taxon>Romanomermis</taxon>
    </lineage>
</organism>
<proteinExistence type="predicted"/>
<dbReference type="AlphaFoldDB" id="A0A915HV78"/>
<dbReference type="WBParaSite" id="nRc.2.0.1.t05317-RA">
    <property type="protein sequence ID" value="nRc.2.0.1.t05317-RA"/>
    <property type="gene ID" value="nRc.2.0.1.g05317"/>
</dbReference>
<reference evidence="2" key="1">
    <citation type="submission" date="2022-11" db="UniProtKB">
        <authorList>
            <consortium name="WormBaseParasite"/>
        </authorList>
    </citation>
    <scope>IDENTIFICATION</scope>
</reference>
<accession>A0A915HV78</accession>